<gene>
    <name evidence="2" type="ORF">GCM10011506_44390</name>
</gene>
<dbReference type="InterPro" id="IPR011047">
    <property type="entry name" value="Quinoprotein_ADH-like_sf"/>
</dbReference>
<feature type="domain" description="Pyrrolo-quinoline quinone repeat" evidence="1">
    <location>
        <begin position="143"/>
        <end position="334"/>
    </location>
</feature>
<dbReference type="SUPFAM" id="SSF50998">
    <property type="entry name" value="Quinoprotein alcohol dehydrogenase-like"/>
    <property type="match status" value="1"/>
</dbReference>
<reference evidence="3" key="1">
    <citation type="journal article" date="2019" name="Int. J. Syst. Evol. Microbiol.">
        <title>The Global Catalogue of Microorganisms (GCM) 10K type strain sequencing project: providing services to taxonomists for standard genome sequencing and annotation.</title>
        <authorList>
            <consortium name="The Broad Institute Genomics Platform"/>
            <consortium name="The Broad Institute Genome Sequencing Center for Infectious Disease"/>
            <person name="Wu L."/>
            <person name="Ma J."/>
        </authorList>
    </citation>
    <scope>NUCLEOTIDE SEQUENCE [LARGE SCALE GENOMIC DNA]</scope>
    <source>
        <strain evidence="3">CGMCC 1.10832</strain>
    </source>
</reference>
<evidence type="ECO:0000259" key="1">
    <source>
        <dbReference type="Pfam" id="PF13360"/>
    </source>
</evidence>
<proteinExistence type="predicted"/>
<dbReference type="EMBL" id="BMEC01000019">
    <property type="protein sequence ID" value="GGC53882.1"/>
    <property type="molecule type" value="Genomic_DNA"/>
</dbReference>
<dbReference type="Gene3D" id="2.130.10.10">
    <property type="entry name" value="YVTN repeat-like/Quinoprotein amine dehydrogenase"/>
    <property type="match status" value="1"/>
</dbReference>
<comment type="caution">
    <text evidence="2">The sequence shown here is derived from an EMBL/GenBank/DDBJ whole genome shotgun (WGS) entry which is preliminary data.</text>
</comment>
<dbReference type="InterPro" id="IPR002372">
    <property type="entry name" value="PQQ_rpt_dom"/>
</dbReference>
<dbReference type="Pfam" id="PF13360">
    <property type="entry name" value="PQQ_2"/>
    <property type="match status" value="1"/>
</dbReference>
<evidence type="ECO:0000313" key="3">
    <source>
        <dbReference type="Proteomes" id="UP000636010"/>
    </source>
</evidence>
<protein>
    <recommendedName>
        <fullName evidence="1">Pyrrolo-quinoline quinone repeat domain-containing protein</fullName>
    </recommendedName>
</protein>
<evidence type="ECO:0000313" key="2">
    <source>
        <dbReference type="EMBL" id="GGC53882.1"/>
    </source>
</evidence>
<dbReference type="RefSeq" id="WP_188467544.1">
    <property type="nucleotide sequence ID" value="NZ_BAABHU010000019.1"/>
</dbReference>
<name>A0ABQ1N5H5_9BACT</name>
<dbReference type="Proteomes" id="UP000636010">
    <property type="component" value="Unassembled WGS sequence"/>
</dbReference>
<sequence length="395" mass="46674">MRRTLTFTLILLIFSVQGIAQVITNIYADKSLAEILQLKWEFPYEEDDFSYYFIKRALIKNDLLIHHFNMDFVVDLNTSKQLFFSNKSDLQIIKSKLPDSLLVYDLMDKVVIKNMYTGEIFLTKPKYKKFGFNRQDDFPYFLSDSVIYYKEDKNKLFAFNPFTRKQAWKQEFPETVYTFQEYKENLINMTTRTTFYQLDKHTGEILWRLPIITEGETSLNGDLNMQDNKLYLWAESFGLNVVNLDSRIIESTWLAGRENSEFTMQMIFEGDSIFARTPMNVYCISKTTGEVYWVSEDVKIISEITLTNDHIFFEQRGKEDLAGVVTALNRHTHQVEYAQFTSEKYPPDDPINGVRQNKLDLTRFRFLYSPYQNKYLLADDGDKVYCFEIIEATKN</sequence>
<accession>A0ABQ1N5H5</accession>
<dbReference type="InterPro" id="IPR015943">
    <property type="entry name" value="WD40/YVTN_repeat-like_dom_sf"/>
</dbReference>
<organism evidence="2 3">
    <name type="scientific">Marivirga lumbricoides</name>
    <dbReference type="NCBI Taxonomy" id="1046115"/>
    <lineage>
        <taxon>Bacteria</taxon>
        <taxon>Pseudomonadati</taxon>
        <taxon>Bacteroidota</taxon>
        <taxon>Cytophagia</taxon>
        <taxon>Cytophagales</taxon>
        <taxon>Marivirgaceae</taxon>
        <taxon>Marivirga</taxon>
    </lineage>
</organism>
<keyword evidence="3" id="KW-1185">Reference proteome</keyword>